<dbReference type="AlphaFoldDB" id="A0A2H5QVV6"/>
<accession>A0A2H5QVV6</accession>
<protein>
    <submittedName>
        <fullName evidence="1">Uncharacterized protein</fullName>
    </submittedName>
</protein>
<name>A0A2H5QVV6_CITUN</name>
<sequence length="71" mass="8377">MTLSHLFVLQNCLLNNLMTLYLYLVTRLNPITMSSELELKIACQNHRLLLRKLTFRKLPIHNCYTKLAFTP</sequence>
<evidence type="ECO:0000313" key="1">
    <source>
        <dbReference type="EMBL" id="GAY68750.1"/>
    </source>
</evidence>
<evidence type="ECO:0000313" key="2">
    <source>
        <dbReference type="Proteomes" id="UP000236630"/>
    </source>
</evidence>
<comment type="caution">
    <text evidence="1">The sequence shown here is derived from an EMBL/GenBank/DDBJ whole genome shotgun (WGS) entry which is preliminary data.</text>
</comment>
<keyword evidence="2" id="KW-1185">Reference proteome</keyword>
<dbReference type="Proteomes" id="UP000236630">
    <property type="component" value="Unassembled WGS sequence"/>
</dbReference>
<proteinExistence type="predicted"/>
<dbReference type="EMBL" id="BDQV01000968">
    <property type="protein sequence ID" value="GAY68750.1"/>
    <property type="molecule type" value="Genomic_DNA"/>
</dbReference>
<reference evidence="1 2" key="1">
    <citation type="journal article" date="2017" name="Front. Genet.">
        <title>Draft sequencing of the heterozygous diploid genome of Satsuma (Citrus unshiu Marc.) using a hybrid assembly approach.</title>
        <authorList>
            <person name="Shimizu T."/>
            <person name="Tanizawa Y."/>
            <person name="Mochizuki T."/>
            <person name="Nagasaki H."/>
            <person name="Yoshioka T."/>
            <person name="Toyoda A."/>
            <person name="Fujiyama A."/>
            <person name="Kaminuma E."/>
            <person name="Nakamura Y."/>
        </authorList>
    </citation>
    <scope>NUCLEOTIDE SEQUENCE [LARGE SCALE GENOMIC DNA]</scope>
    <source>
        <strain evidence="2">cv. Miyagawa wase</strain>
    </source>
</reference>
<organism evidence="1 2">
    <name type="scientific">Citrus unshiu</name>
    <name type="common">Satsuma mandarin</name>
    <name type="synonym">Citrus nobilis var. unshiu</name>
    <dbReference type="NCBI Taxonomy" id="55188"/>
    <lineage>
        <taxon>Eukaryota</taxon>
        <taxon>Viridiplantae</taxon>
        <taxon>Streptophyta</taxon>
        <taxon>Embryophyta</taxon>
        <taxon>Tracheophyta</taxon>
        <taxon>Spermatophyta</taxon>
        <taxon>Magnoliopsida</taxon>
        <taxon>eudicotyledons</taxon>
        <taxon>Gunneridae</taxon>
        <taxon>Pentapetalae</taxon>
        <taxon>rosids</taxon>
        <taxon>malvids</taxon>
        <taxon>Sapindales</taxon>
        <taxon>Rutaceae</taxon>
        <taxon>Aurantioideae</taxon>
        <taxon>Citrus</taxon>
    </lineage>
</organism>
<gene>
    <name evidence="1" type="ORF">CUMW_266600</name>
</gene>